<evidence type="ECO:0000256" key="2">
    <source>
        <dbReference type="ARBA" id="ARBA00022732"/>
    </source>
</evidence>
<evidence type="ECO:0000259" key="3">
    <source>
        <dbReference type="PROSITE" id="PS51688"/>
    </source>
</evidence>
<dbReference type="CDD" id="cd10144">
    <property type="entry name" value="Peptidase_S74_CIMCD"/>
    <property type="match status" value="1"/>
</dbReference>
<dbReference type="InterPro" id="IPR030392">
    <property type="entry name" value="S74_ICA"/>
</dbReference>
<evidence type="ECO:0000313" key="4">
    <source>
        <dbReference type="EMBL" id="XDN94349.1"/>
    </source>
</evidence>
<keyword evidence="2" id="KW-1227">Viral tail protein</keyword>
<reference evidence="4" key="1">
    <citation type="submission" date="2024-05" db="EMBL/GenBank/DDBJ databases">
        <authorList>
            <person name="Jaglan A.B."/>
            <person name="Vashisth M."/>
            <person name="Anand T."/>
            <person name="Virmani N."/>
            <person name="Bera B."/>
            <person name="Vaid R."/>
        </authorList>
    </citation>
    <scope>NUCLEOTIDE SEQUENCE</scope>
</reference>
<proteinExistence type="predicted"/>
<dbReference type="InterPro" id="IPR036388">
    <property type="entry name" value="WH-like_DNA-bd_sf"/>
</dbReference>
<dbReference type="CDD" id="cd19958">
    <property type="entry name" value="pyocin_knob"/>
    <property type="match status" value="1"/>
</dbReference>
<dbReference type="EMBL" id="PP786691">
    <property type="protein sequence ID" value="XDN94349.1"/>
    <property type="molecule type" value="Genomic_DNA"/>
</dbReference>
<accession>A0AB39JAS0</accession>
<comment type="subcellular location">
    <subcellularLocation>
        <location evidence="1">Virion</location>
    </subcellularLocation>
</comment>
<feature type="domain" description="Peptidase S74" evidence="3">
    <location>
        <begin position="762"/>
        <end position="890"/>
    </location>
</feature>
<evidence type="ECO:0000256" key="1">
    <source>
        <dbReference type="ARBA" id="ARBA00004328"/>
    </source>
</evidence>
<keyword evidence="2" id="KW-0946">Virion</keyword>
<dbReference type="Gene3D" id="1.10.10.10">
    <property type="entry name" value="Winged helix-like DNA-binding domain superfamily/Winged helix DNA-binding domain"/>
    <property type="match status" value="1"/>
</dbReference>
<name>A0AB39JAS0_9CAUD</name>
<dbReference type="Pfam" id="PF13884">
    <property type="entry name" value="Peptidase_S74"/>
    <property type="match status" value="1"/>
</dbReference>
<organism evidence="4">
    <name type="scientific">Escherichia phage phiEco273</name>
    <dbReference type="NCBI Taxonomy" id="3239875"/>
    <lineage>
        <taxon>Viruses</taxon>
        <taxon>Duplodnaviria</taxon>
        <taxon>Heunggongvirae</taxon>
        <taxon>Uroviricota</taxon>
        <taxon>Caudoviricetes</taxon>
        <taxon>Dhillonvirus</taxon>
    </lineage>
</organism>
<sequence length="892" mass="94239">MAAGTLSVTNNSKAVVGVGTTFTAFKAGDFLTLVVGQVPYTVAIASIESATALTLVLPFDGPTATGLAWDGVKRDTMSLATMGVTVQAQKALRLMIADENNWRAIFGEEEEISVTLPSGQVVQGMSWGYLSSLLKDVDPVELQQIADQTITAKNQAQGFRNEAEGFKNTANSAKDAAVAAKTAAETAQGKAETAKTAAESAKTAAETAKSQAVTAKDQAKGFRDEAEGFANSADASQKVPYAGVMLPAPTGVKDMLKRLRDSVKGGFWRVDDISQFQAGEMTPFRFSSGVFGRAGDTFFAINVDYTTARVKVYAGNDNGINGLSGSVSAIELAKLGPNGDVAIGDGGTGASDEQGARANLQVMHEQKGSLDSVDLNTLTGDKAGFYRQSVSAKATPELNYPVKEAGCLLVQQIGANGPKSCIQTYTIYIGGRRFMRWISNPDTGNWSQWFELYHSGSSPTFTGKVNAPKIGVGTATLRPVTSGEGSGDGVVWESSNATEASFGIANVGGGSAVFHNYSKPANGSGVATGVLIGGYGSRPWTGTTYTDHSNVSQHFLMDGTASDTNHGGWFRLLTTPLNKTNADRRQTFATSNNGDLYIGFDVPMGLYKLTQESYNGLEVLNGRGLKQVNNTANEIALITPRNGSTANINIRGVAFDGTMAGTKGATQPGDNLWLSFAGHSGVSFTGAAAGIRIQASSGWSTTNLQCGITIATTEQGSTTRKDRWSFTSDGSLSPAADNAYPIGSAVSRVSAVYAANGAIQTSDARLKTEVRGLTEAEMGASKEIAREVGIFQWLARVAEEGDEARLHAGITVQKVMEIMQSYGLDPLKYGFVCYDEWEETSEVISDPDDNSKSTIKITPAGNRYSLRYSELNVFIARGLEQRISELEAKLAG</sequence>
<protein>
    <submittedName>
        <fullName evidence="4">Tail fiber domain containing protein</fullName>
    </submittedName>
</protein>
<dbReference type="PROSITE" id="PS51688">
    <property type="entry name" value="ICA"/>
    <property type="match status" value="1"/>
</dbReference>
<dbReference type="GO" id="GO:0098015">
    <property type="term" value="C:virus tail"/>
    <property type="evidence" value="ECO:0007669"/>
    <property type="project" value="UniProtKB-KW"/>
</dbReference>